<dbReference type="Pfam" id="PF00612">
    <property type="entry name" value="IQ"/>
    <property type="match status" value="1"/>
</dbReference>
<name>A0AAU9J6C5_9CILI</name>
<dbReference type="Gene3D" id="1.20.5.190">
    <property type="match status" value="1"/>
</dbReference>
<comment type="caution">
    <text evidence="1">The sequence shown here is derived from an EMBL/GenBank/DDBJ whole genome shotgun (WGS) entry which is preliminary data.</text>
</comment>
<protein>
    <submittedName>
        <fullName evidence="1">Uncharacterized protein</fullName>
    </submittedName>
</protein>
<dbReference type="EMBL" id="CAJZBQ010000029">
    <property type="protein sequence ID" value="CAG9321786.1"/>
    <property type="molecule type" value="Genomic_DNA"/>
</dbReference>
<dbReference type="InterPro" id="IPR000048">
    <property type="entry name" value="IQ_motif_EF-hand-BS"/>
</dbReference>
<dbReference type="AlphaFoldDB" id="A0AAU9J6C5"/>
<organism evidence="1 2">
    <name type="scientific">Blepharisma stoltei</name>
    <dbReference type="NCBI Taxonomy" id="1481888"/>
    <lineage>
        <taxon>Eukaryota</taxon>
        <taxon>Sar</taxon>
        <taxon>Alveolata</taxon>
        <taxon>Ciliophora</taxon>
        <taxon>Postciliodesmatophora</taxon>
        <taxon>Heterotrichea</taxon>
        <taxon>Heterotrichida</taxon>
        <taxon>Blepharismidae</taxon>
        <taxon>Blepharisma</taxon>
    </lineage>
</organism>
<dbReference type="SMART" id="SM00015">
    <property type="entry name" value="IQ"/>
    <property type="match status" value="2"/>
</dbReference>
<accession>A0AAU9J6C5</accession>
<sequence length="302" mass="36279">MSIENQSLLSPSLWSAGKRNSSIESVRSESRNFHHRLINRSVQLLLNKRSSLISNEIKLKKLKEKEEIINRKLQKRQEKDILAKHIENVLGIKLSRIFVRSSNIDEIWDKGYMIFQMKRKYRAVKYISNWWKKTIINRKIREIKLKNHMAASFIQRNWKKFKKQKLLKSIFDAKKKAAITIQKFYRGYKIRSEYKTIILKIHMKKIFQYFELQKDTLRAKAFESLQQIWIKFKAKSFFLKKYNPLRLKPKTNSYMGTKEINIFQPAEGLSPTQPIRNNTRHYTFPKRNYVSKPTSLQRKHSP</sequence>
<dbReference type="Proteomes" id="UP001162131">
    <property type="component" value="Unassembled WGS sequence"/>
</dbReference>
<dbReference type="CDD" id="cd23767">
    <property type="entry name" value="IQCD"/>
    <property type="match status" value="1"/>
</dbReference>
<evidence type="ECO:0000313" key="1">
    <source>
        <dbReference type="EMBL" id="CAG9321786.1"/>
    </source>
</evidence>
<evidence type="ECO:0000313" key="2">
    <source>
        <dbReference type="Proteomes" id="UP001162131"/>
    </source>
</evidence>
<reference evidence="1" key="1">
    <citation type="submission" date="2021-09" db="EMBL/GenBank/DDBJ databases">
        <authorList>
            <consortium name="AG Swart"/>
            <person name="Singh M."/>
            <person name="Singh A."/>
            <person name="Seah K."/>
            <person name="Emmerich C."/>
        </authorList>
    </citation>
    <scope>NUCLEOTIDE SEQUENCE</scope>
    <source>
        <strain evidence="1">ATCC30299</strain>
    </source>
</reference>
<gene>
    <name evidence="1" type="ORF">BSTOLATCC_MIC29695</name>
</gene>
<dbReference type="PROSITE" id="PS50096">
    <property type="entry name" value="IQ"/>
    <property type="match status" value="1"/>
</dbReference>
<proteinExistence type="predicted"/>
<keyword evidence="2" id="KW-1185">Reference proteome</keyword>